<name>A0A8K0CEL3_IGNLU</name>
<dbReference type="FunFam" id="1.20.1250.20:FF:000379">
    <property type="entry name" value="Uncharacterized protein, isoform A"/>
    <property type="match status" value="1"/>
</dbReference>
<feature type="transmembrane region" description="Helical" evidence="11">
    <location>
        <begin position="663"/>
        <end position="683"/>
    </location>
</feature>
<dbReference type="EMBL" id="VTPC01090629">
    <property type="protein sequence ID" value="KAF2882325.1"/>
    <property type="molecule type" value="Genomic_DNA"/>
</dbReference>
<evidence type="ECO:0000256" key="5">
    <source>
        <dbReference type="ARBA" id="ARBA00022856"/>
    </source>
</evidence>
<keyword evidence="5" id="KW-0571">Peptide transport</keyword>
<evidence type="ECO:0000256" key="11">
    <source>
        <dbReference type="SAM" id="Phobius"/>
    </source>
</evidence>
<feature type="transmembrane region" description="Helical" evidence="11">
    <location>
        <begin position="82"/>
        <end position="100"/>
    </location>
</feature>
<organism evidence="12 13">
    <name type="scientific">Ignelater luminosus</name>
    <name type="common">Cucubano</name>
    <name type="synonym">Pyrophorus luminosus</name>
    <dbReference type="NCBI Taxonomy" id="2038154"/>
    <lineage>
        <taxon>Eukaryota</taxon>
        <taxon>Metazoa</taxon>
        <taxon>Ecdysozoa</taxon>
        <taxon>Arthropoda</taxon>
        <taxon>Hexapoda</taxon>
        <taxon>Insecta</taxon>
        <taxon>Pterygota</taxon>
        <taxon>Neoptera</taxon>
        <taxon>Endopterygota</taxon>
        <taxon>Coleoptera</taxon>
        <taxon>Polyphaga</taxon>
        <taxon>Elateriformia</taxon>
        <taxon>Elateroidea</taxon>
        <taxon>Elateridae</taxon>
        <taxon>Agrypninae</taxon>
        <taxon>Pyrophorini</taxon>
        <taxon>Ignelater</taxon>
    </lineage>
</organism>
<dbReference type="InterPro" id="IPR018456">
    <property type="entry name" value="PTR2_symporter_CS"/>
</dbReference>
<keyword evidence="6" id="KW-0653">Protein transport</keyword>
<dbReference type="Gene3D" id="1.20.1250.20">
    <property type="entry name" value="MFS general substrate transporter like domains"/>
    <property type="match status" value="2"/>
</dbReference>
<evidence type="ECO:0000256" key="1">
    <source>
        <dbReference type="ARBA" id="ARBA00004141"/>
    </source>
</evidence>
<keyword evidence="7 11" id="KW-1133">Transmembrane helix</keyword>
<dbReference type="GO" id="GO:0006857">
    <property type="term" value="P:oligopeptide transport"/>
    <property type="evidence" value="ECO:0007669"/>
    <property type="project" value="InterPro"/>
</dbReference>
<dbReference type="GO" id="GO:0022857">
    <property type="term" value="F:transmembrane transporter activity"/>
    <property type="evidence" value="ECO:0007669"/>
    <property type="project" value="InterPro"/>
</dbReference>
<keyword evidence="13" id="KW-1185">Reference proteome</keyword>
<gene>
    <name evidence="12" type="ORF">ILUMI_23849</name>
</gene>
<feature type="transmembrane region" description="Helical" evidence="11">
    <location>
        <begin position="143"/>
        <end position="165"/>
    </location>
</feature>
<evidence type="ECO:0000256" key="2">
    <source>
        <dbReference type="ARBA" id="ARBA00005982"/>
    </source>
</evidence>
<comment type="subcellular location">
    <subcellularLocation>
        <location evidence="1 10">Membrane</location>
        <topology evidence="1 10">Multi-pass membrane protein</topology>
    </subcellularLocation>
</comment>
<feature type="transmembrane region" description="Helical" evidence="11">
    <location>
        <begin position="374"/>
        <end position="396"/>
    </location>
</feature>
<evidence type="ECO:0000256" key="7">
    <source>
        <dbReference type="ARBA" id="ARBA00022989"/>
    </source>
</evidence>
<keyword evidence="4 10" id="KW-0812">Transmembrane</keyword>
<feature type="transmembrane region" description="Helical" evidence="11">
    <location>
        <begin position="596"/>
        <end position="620"/>
    </location>
</feature>
<feature type="transmembrane region" description="Helical" evidence="11">
    <location>
        <begin position="293"/>
        <end position="311"/>
    </location>
</feature>
<evidence type="ECO:0000256" key="6">
    <source>
        <dbReference type="ARBA" id="ARBA00022927"/>
    </source>
</evidence>
<dbReference type="Pfam" id="PF00854">
    <property type="entry name" value="PTR2"/>
    <property type="match status" value="2"/>
</dbReference>
<evidence type="ECO:0000256" key="3">
    <source>
        <dbReference type="ARBA" id="ARBA00022448"/>
    </source>
</evidence>
<comment type="similarity">
    <text evidence="2 10">Belongs to the major facilitator superfamily. Proton-dependent oligopeptide transporter (POT/PTR) (TC 2.A.17) family.</text>
</comment>
<feature type="transmembrane region" description="Helical" evidence="11">
    <location>
        <begin position="341"/>
        <end position="362"/>
    </location>
</feature>
<dbReference type="PROSITE" id="PS01023">
    <property type="entry name" value="PTR2_2"/>
    <property type="match status" value="1"/>
</dbReference>
<keyword evidence="3 10" id="KW-0813">Transport</keyword>
<dbReference type="PROSITE" id="PS01022">
    <property type="entry name" value="PTR2_1"/>
    <property type="match status" value="1"/>
</dbReference>
<evidence type="ECO:0000256" key="8">
    <source>
        <dbReference type="ARBA" id="ARBA00023136"/>
    </source>
</evidence>
<feature type="transmembrane region" description="Helical" evidence="11">
    <location>
        <begin position="112"/>
        <end position="131"/>
    </location>
</feature>
<dbReference type="FunFam" id="1.20.1250.20:FF:000049">
    <property type="entry name" value="Solute carrier family 15 member 2"/>
    <property type="match status" value="1"/>
</dbReference>
<keyword evidence="8 11" id="KW-0472">Membrane</keyword>
<dbReference type="GO" id="GO:0015031">
    <property type="term" value="P:protein transport"/>
    <property type="evidence" value="ECO:0007669"/>
    <property type="project" value="UniProtKB-KW"/>
</dbReference>
<accession>A0A8K0CEL3</accession>
<feature type="transmembrane region" description="Helical" evidence="11">
    <location>
        <begin position="632"/>
        <end position="651"/>
    </location>
</feature>
<dbReference type="SUPFAM" id="SSF103473">
    <property type="entry name" value="MFS general substrate transporter"/>
    <property type="match status" value="1"/>
</dbReference>
<evidence type="ECO:0000256" key="4">
    <source>
        <dbReference type="ARBA" id="ARBA00022692"/>
    </source>
</evidence>
<feature type="transmembrane region" description="Helical" evidence="11">
    <location>
        <begin position="177"/>
        <end position="203"/>
    </location>
</feature>
<dbReference type="AlphaFoldDB" id="A0A8K0CEL3"/>
<dbReference type="PANTHER" id="PTHR11654">
    <property type="entry name" value="OLIGOPEPTIDE TRANSPORTER-RELATED"/>
    <property type="match status" value="1"/>
</dbReference>
<dbReference type="InterPro" id="IPR000109">
    <property type="entry name" value="POT_fam"/>
</dbReference>
<dbReference type="CDD" id="cd17347">
    <property type="entry name" value="MFS_SLC15A1_2_like"/>
    <property type="match status" value="1"/>
</dbReference>
<proteinExistence type="inferred from homology"/>
<evidence type="ECO:0000313" key="13">
    <source>
        <dbReference type="Proteomes" id="UP000801492"/>
    </source>
</evidence>
<dbReference type="GO" id="GO:0016020">
    <property type="term" value="C:membrane"/>
    <property type="evidence" value="ECO:0007669"/>
    <property type="project" value="UniProtKB-SubCell"/>
</dbReference>
<dbReference type="InterPro" id="IPR036259">
    <property type="entry name" value="MFS_trans_sf"/>
</dbReference>
<evidence type="ECO:0000256" key="9">
    <source>
        <dbReference type="ARBA" id="ARBA00078114"/>
    </source>
</evidence>
<reference evidence="12" key="1">
    <citation type="submission" date="2019-08" db="EMBL/GenBank/DDBJ databases">
        <title>The genome of the North American firefly Photinus pyralis.</title>
        <authorList>
            <consortium name="Photinus pyralis genome working group"/>
            <person name="Fallon T.R."/>
            <person name="Sander Lower S.E."/>
            <person name="Weng J.-K."/>
        </authorList>
    </citation>
    <scope>NUCLEOTIDE SEQUENCE</scope>
    <source>
        <strain evidence="12">TRF0915ILg1</strain>
        <tissue evidence="12">Whole body</tissue>
    </source>
</reference>
<protein>
    <recommendedName>
        <fullName evidence="9">Oligopeptide transporter 1</fullName>
    </recommendedName>
</protein>
<feature type="transmembrane region" description="Helical" evidence="11">
    <location>
        <begin position="215"/>
        <end position="235"/>
    </location>
</feature>
<comment type="caution">
    <text evidence="12">The sequence shown here is derived from an EMBL/GenBank/DDBJ whole genome shotgun (WGS) entry which is preliminary data.</text>
</comment>
<dbReference type="OrthoDB" id="8904098at2759"/>
<feature type="transmembrane region" description="Helical" evidence="11">
    <location>
        <begin position="56"/>
        <end position="76"/>
    </location>
</feature>
<evidence type="ECO:0000313" key="12">
    <source>
        <dbReference type="EMBL" id="KAF2882325.1"/>
    </source>
</evidence>
<evidence type="ECO:0000256" key="10">
    <source>
        <dbReference type="RuleBase" id="RU003755"/>
    </source>
</evidence>
<dbReference type="Proteomes" id="UP000801492">
    <property type="component" value="Unassembled WGS sequence"/>
</dbReference>
<sequence>MNKQEEAAESEKFANNFTNEMDHTQNGNIDTEQQLEKLPYPKSVFFIVSNEFCERFSYYGMRTILSIYLVDILLFSQSDATVIYHTFTMLVYFFPIFGAILSDSLLGKFRTILYVSCIYASGNIILALAATPPLNFPAREISVLGLLLIALGTGGIKPCVSAFGGDQFVLPQQEKQLAMFFSLFYFSINAGSLISTFITPILRQDVKCFDQDSCYSLAFAVPGVLMIVSIIIFALGKPMYRIKTPEGNMLVRVSKCISGAISNKIKSKGVKKEHWLDYAEEEHGAKLVRDVKALLKVLVLYIPLPVFWALFDQQGSGWTFMARRMNGSLGFMTILPDQMQVVNPLLILAFIPLFQYAIYPLLNKCRFLTTPLQRLVAGGGLASLSFVVSAVICIALEGTYPTLPTSGNGQIRIYNSLPCDLQVNAPQLSKEPLKINSLASYENIDIPVNNIVNFEYEANGDCIVSFKGNFMVFEKKSMAYFFNSTKTAAFAIEDNVDKNVRGNPNIRIIINRLHEDKMYPIKFINPGGDVKLETNTSFEDILDLPPDDYKIEINKKFSFEASFLLGGVYTVLATEKTDTKYETKVIEVTEPNSIHILLLIPQYIIITMGEIMFSITGLEFAYSQAPSSMKSVLQACWLLTTAFGNLIVVIVESIEPFHDQSNTFFLYAGLMLLDMAVFSLMAVRYKYVEKEETSEDLNMPPVKQNGIDNAAFNKTFDEM</sequence>